<dbReference type="EMBL" id="NEXE01000114">
    <property type="protein sequence ID" value="PSN88711.1"/>
    <property type="molecule type" value="Genomic_DNA"/>
</dbReference>
<dbReference type="AlphaFoldDB" id="A0A2R6AQQ0"/>
<reference evidence="2 3" key="1">
    <citation type="submission" date="2017-04" db="EMBL/GenBank/DDBJ databases">
        <title>Novel microbial lineages endemic to geothermal iron-oxide mats fill important gaps in the evolutionary history of Archaea.</title>
        <authorList>
            <person name="Jay Z.J."/>
            <person name="Beam J.P."/>
            <person name="Dlakic M."/>
            <person name="Rusch D.B."/>
            <person name="Kozubal M.A."/>
            <person name="Inskeep W.P."/>
        </authorList>
    </citation>
    <scope>NUCLEOTIDE SEQUENCE [LARGE SCALE GENOMIC DNA]</scope>
    <source>
        <strain evidence="2">OSP_D</strain>
    </source>
</reference>
<sequence length="301" mass="34702">MDTILHQKLYDISINMFMYMGVVHFLLLGGSPGAASVGLSYCVENYSLWKRDKYEILESVVVVTTQQVLNGSVSSTKPALWNRYGTTQIEKHKVPEKPFDCLKEFIADEYGDIIERNRGKIDQCIVKIDDFQYSVLSLVEKVLEYRNKEVWLNITGGMNPMTVQSLFTAYLGGIIAKIYYTYVSPEYTSYLKPPFKDQSENFRFIELPVMKADLDQDYYLILQTIEEAGGSVETGKLRSRLKSQNRDVDKNILNKMRGHGVITYDDQTQRIELTQLANTLLHLLKNKKFREYLNLVRTQPA</sequence>
<proteinExistence type="predicted"/>
<evidence type="ECO:0000313" key="3">
    <source>
        <dbReference type="Proteomes" id="UP000240322"/>
    </source>
</evidence>
<protein>
    <submittedName>
        <fullName evidence="2">Uncharacterized protein</fullName>
    </submittedName>
</protein>
<dbReference type="Proteomes" id="UP000240322">
    <property type="component" value="Unassembled WGS sequence"/>
</dbReference>
<evidence type="ECO:0000256" key="1">
    <source>
        <dbReference type="SAM" id="Phobius"/>
    </source>
</evidence>
<accession>A0A2R6AQQ0</accession>
<organism evidence="2 3">
    <name type="scientific">Candidatus Marsarchaeota G2 archaeon OSP_D</name>
    <dbReference type="NCBI Taxonomy" id="1978157"/>
    <lineage>
        <taxon>Archaea</taxon>
        <taxon>Candidatus Marsarchaeota</taxon>
        <taxon>Candidatus Marsarchaeota group 2</taxon>
    </lineage>
</organism>
<gene>
    <name evidence="2" type="ORF">B9Q03_09105</name>
</gene>
<comment type="caution">
    <text evidence="2">The sequence shown here is derived from an EMBL/GenBank/DDBJ whole genome shotgun (WGS) entry which is preliminary data.</text>
</comment>
<keyword evidence="1" id="KW-0472">Membrane</keyword>
<keyword evidence="1" id="KW-0812">Transmembrane</keyword>
<name>A0A2R6AQQ0_9ARCH</name>
<keyword evidence="1" id="KW-1133">Transmembrane helix</keyword>
<evidence type="ECO:0000313" key="2">
    <source>
        <dbReference type="EMBL" id="PSN88711.1"/>
    </source>
</evidence>
<feature type="transmembrane region" description="Helical" evidence="1">
    <location>
        <begin position="16"/>
        <end position="43"/>
    </location>
</feature>